<evidence type="ECO:0000313" key="10">
    <source>
        <dbReference type="EMBL" id="ECS3239442.1"/>
    </source>
</evidence>
<dbReference type="EMBL" id="AAKIZH010000060">
    <property type="protein sequence ID" value="ECS2496415.1"/>
    <property type="molecule type" value="Genomic_DNA"/>
</dbReference>
<feature type="signal peptide" evidence="1">
    <location>
        <begin position="1"/>
        <end position="23"/>
    </location>
</feature>
<dbReference type="EMBL" id="DAASGR010000040">
    <property type="protein sequence ID" value="HAE5449939.1"/>
    <property type="molecule type" value="Genomic_DNA"/>
</dbReference>
<dbReference type="EMBL" id="DAATQB010000203">
    <property type="protein sequence ID" value="HAE9706612.1"/>
    <property type="molecule type" value="Genomic_DNA"/>
</dbReference>
<reference evidence="32" key="3">
    <citation type="submission" date="2018-07" db="EMBL/GenBank/DDBJ databases">
        <authorList>
            <consortium name="NCBI Pathogen Detection Project"/>
        </authorList>
    </citation>
    <scope>NUCLEOTIDE SEQUENCE</scope>
    <source>
        <strain evidence="42">NVSL 5558</strain>
        <strain evidence="26">Salmonella enterica</strain>
        <strain evidence="35">Sam_7a95f9e7-e3ce-4bed-8134-3e8fe491bb33</strain>
    </source>
</reference>
<dbReference type="EMBL" id="DAARKQ010000089">
    <property type="protein sequence ID" value="HAE2824886.1"/>
    <property type="molecule type" value="Genomic_DNA"/>
</dbReference>
<dbReference type="EMBL" id="DAARKL010000096">
    <property type="protein sequence ID" value="HAE2811092.1"/>
    <property type="molecule type" value="Genomic_DNA"/>
</dbReference>
<dbReference type="EMBL" id="AAKQRN010000045">
    <property type="protein sequence ID" value="ECU6755195.1"/>
    <property type="molecule type" value="Genomic_DNA"/>
</dbReference>
<evidence type="ECO:0000313" key="30">
    <source>
        <dbReference type="EMBL" id="HAB6136863.1"/>
    </source>
</evidence>
<dbReference type="EMBL" id="AAKNIF010000007">
    <property type="protein sequence ID" value="ECT6130840.1"/>
    <property type="molecule type" value="Genomic_DNA"/>
</dbReference>
<evidence type="ECO:0000313" key="4">
    <source>
        <dbReference type="EMBL" id="EBW9395851.1"/>
    </source>
</evidence>
<dbReference type="EMBL" id="DAASAA010000121">
    <property type="protein sequence ID" value="HAE4653534.1"/>
    <property type="molecule type" value="Genomic_DNA"/>
</dbReference>
<sequence>MNRRKYILFSLFSITLMTTTANAAVCTPVMETAVKQAQYNAMKIDAAQLEPVAEGFMTNINNSLNTIGCTDIWPTGSIGINLPSFDSIIRKAKEAAISKACSIAREKMNSAMGNISESVSFDVPGLGNIAGGSISTGTGSSTGGSINVNGNSTSGSDVWNSISDAMK</sequence>
<dbReference type="EMBL" id="AAMEJG010000003">
    <property type="protein sequence ID" value="EDG4911932.1"/>
    <property type="molecule type" value="Genomic_DNA"/>
</dbReference>
<evidence type="ECO:0000313" key="22">
    <source>
        <dbReference type="EMBL" id="EDF7422560.1"/>
    </source>
</evidence>
<dbReference type="EMBL" id="AAHCTS010000006">
    <property type="protein sequence ID" value="EBU6587289.1"/>
    <property type="molecule type" value="Genomic_DNA"/>
</dbReference>
<dbReference type="EMBL" id="AAKMOQ010000070">
    <property type="protein sequence ID" value="ECT3776560.1"/>
    <property type="molecule type" value="Genomic_DNA"/>
</dbReference>
<evidence type="ECO:0000313" key="31">
    <source>
        <dbReference type="EMBL" id="HAB6259273.1"/>
    </source>
</evidence>
<evidence type="ECO:0000313" key="39">
    <source>
        <dbReference type="EMBL" id="HAE4653534.1"/>
    </source>
</evidence>
<evidence type="ECO:0000313" key="15">
    <source>
        <dbReference type="EMBL" id="ECU6755195.1"/>
    </source>
</evidence>
<dbReference type="EMBL" id="AAMBUF010000051">
    <property type="protein sequence ID" value="EDF7422560.1"/>
    <property type="molecule type" value="Genomic_DNA"/>
</dbReference>
<evidence type="ECO:0000313" key="41">
    <source>
        <dbReference type="EMBL" id="HAE5464251.1"/>
    </source>
</evidence>
<dbReference type="EMBL" id="AAKUAJ010000092">
    <property type="protein sequence ID" value="ECV7047671.1"/>
    <property type="molecule type" value="Genomic_DNA"/>
</dbReference>
<dbReference type="EMBL" id="DAAHFJ010000001">
    <property type="protein sequence ID" value="HAB5880327.1"/>
    <property type="molecule type" value="Genomic_DNA"/>
</dbReference>
<evidence type="ECO:0000313" key="49">
    <source>
        <dbReference type="EMBL" id="HAF7214422.1"/>
    </source>
</evidence>
<reference evidence="12" key="6">
    <citation type="submission" date="2018-09" db="EMBL/GenBank/DDBJ databases">
        <authorList>
            <consortium name="GenomeTrakr network: Whole genome sequencing for foodborne pathogen traceback"/>
        </authorList>
    </citation>
    <scope>NUCLEOTIDE SEQUENCE</scope>
    <source>
        <strain evidence="19">FDA00000938</strain>
        <strain evidence="21">FDA00004475</strain>
        <strain evidence="11">FSIS11811993</strain>
        <strain evidence="6">FSIS21823119</strain>
        <strain evidence="12">FSIS31801020</strain>
        <strain evidence="20">HIY0317</strain>
    </source>
</reference>
<dbReference type="EMBL" id="AALOEF010000005">
    <property type="protein sequence ID" value="EDB6428816.1"/>
    <property type="molecule type" value="Genomic_DNA"/>
</dbReference>
<dbReference type="EMBL" id="DAATUR010000007">
    <property type="protein sequence ID" value="HAF0186368.1"/>
    <property type="molecule type" value="Genomic_DNA"/>
</dbReference>
<reference evidence="26" key="1">
    <citation type="journal article" date="2018" name="Genome Biol.">
        <title>SKESA: strategic k-mer extension for scrupulous assemblies.</title>
        <authorList>
            <person name="Souvorov A."/>
            <person name="Agarwala R."/>
            <person name="Lipman D.J."/>
        </authorList>
    </citation>
    <scope>NUCLEOTIDE SEQUENCE</scope>
    <source>
        <strain evidence="42">NVSL 5558</strain>
        <strain evidence="26">Salmonella enterica</strain>
        <strain evidence="35">Sam_7a95f9e7-e3ce-4bed-8134-3e8fe491bb33</strain>
    </source>
</reference>
<evidence type="ECO:0000313" key="27">
    <source>
        <dbReference type="EMBL" id="HAB4783359.1"/>
    </source>
</evidence>
<dbReference type="EMBL" id="AAGPOU010000013">
    <property type="protein sequence ID" value="EBQ6168631.1"/>
    <property type="molecule type" value="Genomic_DNA"/>
</dbReference>
<dbReference type="EMBL" id="DAAHHC010000023">
    <property type="protein sequence ID" value="HAB6136863.1"/>
    <property type="molecule type" value="Genomic_DNA"/>
</dbReference>
<dbReference type="EMBL" id="AAKNKA010000044">
    <property type="protein sequence ID" value="ECT6362153.1"/>
    <property type="molecule type" value="Genomic_DNA"/>
</dbReference>
<dbReference type="EMBL" id="DAAMKG010000014">
    <property type="protein sequence ID" value="HAC7027026.1"/>
    <property type="molecule type" value="Genomic_DNA"/>
</dbReference>
<dbReference type="AlphaFoldDB" id="A0A3V6WLZ3"/>
<dbReference type="EMBL" id="AAKRYU010000137">
    <property type="protein sequence ID" value="ECV3724999.1"/>
    <property type="molecule type" value="Genomic_DNA"/>
</dbReference>
<dbReference type="EMBL" id="AAKIZQ010000005">
    <property type="protein sequence ID" value="ECS2539168.1"/>
    <property type="molecule type" value="Genomic_DNA"/>
</dbReference>
<evidence type="ECO:0000313" key="5">
    <source>
        <dbReference type="EMBL" id="ECA3155340.1"/>
    </source>
</evidence>
<dbReference type="EMBL" id="DAAQOQ010000021">
    <property type="protein sequence ID" value="HAE0212281.1"/>
    <property type="molecule type" value="Genomic_DNA"/>
</dbReference>
<dbReference type="EMBL" id="DAAUBB010000055">
    <property type="protein sequence ID" value="HAF0953084.1"/>
    <property type="molecule type" value="Genomic_DNA"/>
</dbReference>
<evidence type="ECO:0000313" key="37">
    <source>
        <dbReference type="EMBL" id="HAE2824886.1"/>
    </source>
</evidence>
<evidence type="ECO:0000313" key="48">
    <source>
        <dbReference type="EMBL" id="HAF0953084.1"/>
    </source>
</evidence>
<dbReference type="RefSeq" id="WP_023231746.1">
    <property type="nucleotide sequence ID" value="NZ_CABWXX010000229.1"/>
</dbReference>
<dbReference type="EMBL" id="DAATPV010000169">
    <property type="protein sequence ID" value="HAE9697503.1"/>
    <property type="molecule type" value="Genomic_DNA"/>
</dbReference>
<evidence type="ECO:0000313" key="13">
    <source>
        <dbReference type="EMBL" id="ECT6130840.1"/>
    </source>
</evidence>
<keyword evidence="1" id="KW-0732">Signal</keyword>
<dbReference type="EMBL" id="AAKJBN010000005">
    <property type="protein sequence ID" value="ECS2802817.1"/>
    <property type="molecule type" value="Genomic_DNA"/>
</dbReference>
<dbReference type="EMBL" id="DAAHHG010000009">
    <property type="protein sequence ID" value="HAB6116594.1"/>
    <property type="molecule type" value="Genomic_DNA"/>
</dbReference>
<gene>
    <name evidence="9" type="ORF">A2J39_08330</name>
    <name evidence="13" type="ORF">A3071_10525</name>
    <name evidence="10" type="ORF">A3Z62_22665</name>
    <name evidence="14" type="ORF">A4R56_23745</name>
    <name evidence="15" type="ORF">A6D66_24095</name>
    <name evidence="20" type="ORF">AGP76_23155</name>
    <name evidence="19" type="ORF">AHW28_22690</name>
    <name evidence="21" type="ORF">AL800_08610</name>
    <name evidence="7" type="ORF">APM66_24580</name>
    <name evidence="8" type="ORF">AX397_06230</name>
    <name evidence="22" type="ORF">B1280_22985</name>
    <name evidence="23" type="ORF">B7M93_03375</name>
    <name evidence="4" type="ORF">B7N09_09580</name>
    <name evidence="24" type="ORF">B7N53_23015</name>
    <name evidence="25" type="ORF">B9Q99_24010</name>
    <name evidence="12" type="ORF">D3Y46_24425</name>
    <name evidence="2" type="ORF">DKO97_14645</name>
    <name evidence="3" type="ORF">DKP15_09160</name>
    <name evidence="17" type="ORF">DNB94_24270</name>
    <name evidence="16" type="ORF">DPL28_24635</name>
    <name evidence="11" type="ORF">DU743_24420</name>
    <name evidence="5" type="ORF">EJW65_25140</name>
    <name evidence="6" type="ORF">EOZ49_23790</name>
    <name evidence="33" type="ORF">G0E05_23535</name>
    <name evidence="32" type="ORF">G0E14_24115</name>
    <name evidence="34" type="ORF">G0E16_19170</name>
    <name evidence="35" type="ORF">G2307_20900</name>
    <name evidence="36" type="ORF">G3377_004656</name>
    <name evidence="37" type="ORF">G3378_004843</name>
    <name evidence="38" type="ORF">G3457_004737</name>
    <name evidence="39" type="ORF">G4D33_004580</name>
    <name evidence="40" type="ORF">G4H56_004729</name>
    <name evidence="41" type="ORF">G4H65_004862</name>
    <name evidence="44" type="ORF">G4W05_004675</name>
    <name evidence="45" type="ORF">G4W07_004853</name>
    <name evidence="43" type="ORF">G4X28_004687</name>
    <name evidence="47" type="ORF">G9W03_002307</name>
    <name evidence="48" type="ORF">G9W30_004861</name>
    <name evidence="49" type="ORF">G9X07_004665</name>
    <name evidence="46" type="ORF">GB249_10115</name>
    <name evidence="31" type="ORF">GB369_11850</name>
    <name evidence="30" type="ORF">GB374_22020</name>
    <name evidence="29" type="ORF">GB449_12880</name>
    <name evidence="27" type="ORF">GB497_11750</name>
    <name evidence="28" type="ORF">GBW16_02390</name>
    <name evidence="26" type="ORF">GBZ32_10850</name>
    <name evidence="42" type="ORF">GNB73_000534</name>
    <name evidence="18" type="ORF">ZU66_23680</name>
</gene>
<dbReference type="EMBL" id="DAAWBP010000209">
    <property type="protein sequence ID" value="HAF7214422.1"/>
    <property type="molecule type" value="Genomic_DNA"/>
</dbReference>
<dbReference type="EMBL" id="AAKJFK010000104">
    <property type="protein sequence ID" value="ECS3239442.1"/>
    <property type="molecule type" value="Genomic_DNA"/>
</dbReference>
<dbReference type="EMBL" id="AAKWYE010000052">
    <property type="protein sequence ID" value="ECW5959288.1"/>
    <property type="molecule type" value="Genomic_DNA"/>
</dbReference>
<evidence type="ECO:0000313" key="34">
    <source>
        <dbReference type="EMBL" id="HAC7027026.1"/>
    </source>
</evidence>
<dbReference type="EMBL" id="DAARPB010000130">
    <property type="protein sequence ID" value="HAE3316078.1"/>
    <property type="molecule type" value="Genomic_DNA"/>
</dbReference>
<evidence type="ECO:0000313" key="35">
    <source>
        <dbReference type="EMBL" id="HAE0212281.1"/>
    </source>
</evidence>
<dbReference type="EMBL" id="DAASGV010000064">
    <property type="protein sequence ID" value="HAE5464251.1"/>
    <property type="molecule type" value="Genomic_DNA"/>
</dbReference>
<accession>A0A3V6WLZ3</accession>
<evidence type="ECO:0000313" key="26">
    <source>
        <dbReference type="EMBL" id="HAB4268621.1"/>
    </source>
</evidence>
<dbReference type="EMBL" id="DAAMKD010000162">
    <property type="protein sequence ID" value="HAC7009755.1"/>
    <property type="molecule type" value="Genomic_DNA"/>
</dbReference>
<evidence type="ECO:0000313" key="3">
    <source>
        <dbReference type="EMBL" id="EBU6587289.1"/>
    </source>
</evidence>
<evidence type="ECO:0000313" key="36">
    <source>
        <dbReference type="EMBL" id="HAE2811092.1"/>
    </source>
</evidence>
<dbReference type="EMBL" id="AAKSBV010000062">
    <property type="protein sequence ID" value="ECV3512114.1"/>
    <property type="molecule type" value="Genomic_DNA"/>
</dbReference>
<evidence type="ECO:0000313" key="47">
    <source>
        <dbReference type="EMBL" id="HAF0936397.1"/>
    </source>
</evidence>
<evidence type="ECO:0000313" key="21">
    <source>
        <dbReference type="EMBL" id="EDB6428816.1"/>
    </source>
</evidence>
<reference evidence="22" key="2">
    <citation type="submission" date="2018-07" db="EMBL/GenBank/DDBJ databases">
        <authorList>
            <consortium name="PulseNet: The National Subtyping Network for Foodborne Disease Surveillance"/>
            <person name="Tarr C.L."/>
            <person name="Trees E."/>
            <person name="Katz L.S."/>
            <person name="Carleton-Romer H.A."/>
            <person name="Stroika S."/>
            <person name="Kucerova Z."/>
            <person name="Roache K.F."/>
            <person name="Sabol A.L."/>
            <person name="Besser J."/>
            <person name="Gerner-Smidt P."/>
        </authorList>
    </citation>
    <scope>NUCLEOTIDE SEQUENCE</scope>
    <source>
        <strain evidence="22">PNUSAS008389</strain>
    </source>
</reference>
<evidence type="ECO:0000313" key="2">
    <source>
        <dbReference type="EMBL" id="EBQ6168631.1"/>
    </source>
</evidence>
<dbReference type="EMBL" id="DAAHIT010000003">
    <property type="protein sequence ID" value="HAB6259273.1"/>
    <property type="molecule type" value="Genomic_DNA"/>
</dbReference>
<evidence type="ECO:0000313" key="40">
    <source>
        <dbReference type="EMBL" id="HAE5449939.1"/>
    </source>
</evidence>
<evidence type="ECO:0000313" key="29">
    <source>
        <dbReference type="EMBL" id="HAB6116594.1"/>
    </source>
</evidence>
<dbReference type="EMBL" id="DAATPT010000071">
    <property type="protein sequence ID" value="HAE9590638.1"/>
    <property type="molecule type" value="Genomic_DNA"/>
</dbReference>
<evidence type="ECO:0000313" key="25">
    <source>
        <dbReference type="EMBL" id="EDG7378947.1"/>
    </source>
</evidence>
<dbReference type="EMBL" id="AAKLWL010000104">
    <property type="protein sequence ID" value="ECT1564439.1"/>
    <property type="molecule type" value="Genomic_DNA"/>
</dbReference>
<evidence type="ECO:0000313" key="17">
    <source>
        <dbReference type="EMBL" id="ECV3724999.1"/>
    </source>
</evidence>
<evidence type="ECO:0000313" key="28">
    <source>
        <dbReference type="EMBL" id="HAB5880327.1"/>
    </source>
</evidence>
<dbReference type="EMBL" id="AAHJRM010000005">
    <property type="protein sequence ID" value="EBW9395851.1"/>
    <property type="molecule type" value="Genomic_DNA"/>
</dbReference>
<dbReference type="EMBL" id="AAMFEA010000038">
    <property type="protein sequence ID" value="EDG7378947.1"/>
    <property type="molecule type" value="Genomic_DNA"/>
</dbReference>
<evidence type="ECO:0000313" key="23">
    <source>
        <dbReference type="EMBL" id="EDG4911932.1"/>
    </source>
</evidence>
<dbReference type="EMBL" id="DAAGRR010000003">
    <property type="protein sequence ID" value="HAB4268621.1"/>
    <property type="molecule type" value="Genomic_DNA"/>
</dbReference>
<reference evidence="4" key="4">
    <citation type="submission" date="2018-07" db="EMBL/GenBank/DDBJ databases">
        <authorList>
            <person name="Ashton P.M."/>
            <person name="Dallman T."/>
            <person name="Nair S."/>
            <person name="De Pinna E."/>
            <person name="Peters T."/>
            <person name="Grant K."/>
        </authorList>
    </citation>
    <scope>NUCLEOTIDE SEQUENCE</scope>
    <source>
        <strain evidence="24">170294</strain>
        <strain evidence="4">232778</strain>
        <strain evidence="3">252405</strain>
        <strain evidence="23">260046</strain>
        <strain evidence="2">414730</strain>
        <strain evidence="18">69894</strain>
    </source>
</reference>
<evidence type="ECO:0000256" key="1">
    <source>
        <dbReference type="SAM" id="SignalP"/>
    </source>
</evidence>
<evidence type="ECO:0000313" key="42">
    <source>
        <dbReference type="EMBL" id="HAE6966359.1"/>
    </source>
</evidence>
<evidence type="ECO:0000313" key="38">
    <source>
        <dbReference type="EMBL" id="HAE3316078.1"/>
    </source>
</evidence>
<evidence type="ECO:0000313" key="24">
    <source>
        <dbReference type="EMBL" id="EDG5183043.1"/>
    </source>
</evidence>
<evidence type="ECO:0000313" key="20">
    <source>
        <dbReference type="EMBL" id="ECZ8923274.1"/>
    </source>
</evidence>
<protein>
    <submittedName>
        <fullName evidence="12">Uncharacterized protein</fullName>
    </submittedName>
</protein>
<dbReference type="EMBL" id="AAHVEE010000065">
    <property type="protein sequence ID" value="ECA6924339.1"/>
    <property type="molecule type" value="Genomic_DNA"/>
</dbReference>
<evidence type="ECO:0000313" key="18">
    <source>
        <dbReference type="EMBL" id="ECV7047671.1"/>
    </source>
</evidence>
<evidence type="ECO:0000313" key="16">
    <source>
        <dbReference type="EMBL" id="ECV3512114.1"/>
    </source>
</evidence>
<evidence type="ECO:0000313" key="9">
    <source>
        <dbReference type="EMBL" id="ECS2802817.1"/>
    </source>
</evidence>
<reference evidence="7" key="5">
    <citation type="submission" date="2018-07" db="EMBL/GenBank/DDBJ databases">
        <authorList>
            <consortium name="NARMS: The National Antimicrobial Resistance Monitoring System"/>
        </authorList>
    </citation>
    <scope>NUCLEOTIDE SEQUENCE</scope>
    <source>
        <strain evidence="7">CVM N53019</strain>
        <strain evidence="10">CVM N57264F</strain>
        <strain evidence="13">CVM N57632F</strain>
        <strain evidence="17">FSIS11810200</strain>
        <strain evidence="16">FSIS11810652</strain>
        <strain evidence="5">FSIS11816337</strain>
        <strain evidence="8">FSIS1605546</strain>
        <strain evidence="9">FSIS1605837</strain>
        <strain evidence="14">FSIS1606118</strain>
        <strain evidence="15">FSIS1606285</strain>
        <strain evidence="25">FSIS1710875</strain>
    </source>
</reference>
<name>A0A3V6WLZ3_SALDE</name>
<evidence type="ECO:0000313" key="32">
    <source>
        <dbReference type="EMBL" id="HAC6995779.1"/>
    </source>
</evidence>
<dbReference type="EMBL" id="DAAMKF010000061">
    <property type="protein sequence ID" value="HAC6995779.1"/>
    <property type="molecule type" value="Genomic_DNA"/>
</dbReference>
<evidence type="ECO:0000313" key="43">
    <source>
        <dbReference type="EMBL" id="HAE9590638.1"/>
    </source>
</evidence>
<evidence type="ECO:0000313" key="33">
    <source>
        <dbReference type="EMBL" id="HAC7009755.1"/>
    </source>
</evidence>
<evidence type="ECO:0000313" key="6">
    <source>
        <dbReference type="EMBL" id="ECA6924339.1"/>
    </source>
</evidence>
<feature type="chain" id="PRO_5036099325" evidence="1">
    <location>
        <begin position="24"/>
        <end position="167"/>
    </location>
</feature>
<proteinExistence type="predicted"/>
<evidence type="ECO:0000313" key="11">
    <source>
        <dbReference type="EMBL" id="ECT1564439.1"/>
    </source>
</evidence>
<dbReference type="EMBL" id="DAAUAT010000006">
    <property type="protein sequence ID" value="HAF0936397.1"/>
    <property type="molecule type" value="Genomic_DNA"/>
</dbReference>
<evidence type="ECO:0000313" key="14">
    <source>
        <dbReference type="EMBL" id="ECT6362153.1"/>
    </source>
</evidence>
<evidence type="ECO:0000313" key="44">
    <source>
        <dbReference type="EMBL" id="HAE9697503.1"/>
    </source>
</evidence>
<evidence type="ECO:0000313" key="12">
    <source>
        <dbReference type="EMBL" id="ECT3776560.1"/>
    </source>
</evidence>
<dbReference type="EMBL" id="DAASTN010000002">
    <property type="protein sequence ID" value="HAE6966359.1"/>
    <property type="molecule type" value="Genomic_DNA"/>
</dbReference>
<evidence type="ECO:0000313" key="46">
    <source>
        <dbReference type="EMBL" id="HAF0186368.1"/>
    </source>
</evidence>
<comment type="caution">
    <text evidence="12">The sequence shown here is derived from an EMBL/GenBank/DDBJ whole genome shotgun (WGS) entry which is preliminary data.</text>
</comment>
<evidence type="ECO:0000313" key="7">
    <source>
        <dbReference type="EMBL" id="ECS2496415.1"/>
    </source>
</evidence>
<dbReference type="Proteomes" id="UP000839886">
    <property type="component" value="Unassembled WGS sequence"/>
</dbReference>
<dbReference type="EMBL" id="AALIFY010000041">
    <property type="protein sequence ID" value="ECZ8923274.1"/>
    <property type="molecule type" value="Genomic_DNA"/>
</dbReference>
<organism evidence="12">
    <name type="scientific">Salmonella derby</name>
    <dbReference type="NCBI Taxonomy" id="28144"/>
    <lineage>
        <taxon>Bacteria</taxon>
        <taxon>Pseudomonadati</taxon>
        <taxon>Pseudomonadota</taxon>
        <taxon>Gammaproteobacteria</taxon>
        <taxon>Enterobacterales</taxon>
        <taxon>Enterobacteriaceae</taxon>
        <taxon>Salmonella</taxon>
    </lineage>
</organism>
<evidence type="ECO:0000313" key="45">
    <source>
        <dbReference type="EMBL" id="HAE9706612.1"/>
    </source>
</evidence>
<dbReference type="EMBL" id="DAAGWB010000007">
    <property type="protein sequence ID" value="HAB4783359.1"/>
    <property type="molecule type" value="Genomic_DNA"/>
</dbReference>
<dbReference type="EMBL" id="AAMELK010000088">
    <property type="protein sequence ID" value="EDG5183043.1"/>
    <property type="molecule type" value="Genomic_DNA"/>
</dbReference>
<dbReference type="EMBL" id="AAHTYN010000079">
    <property type="protein sequence ID" value="ECA3155340.1"/>
    <property type="molecule type" value="Genomic_DNA"/>
</dbReference>
<evidence type="ECO:0000313" key="19">
    <source>
        <dbReference type="EMBL" id="ECW5959288.1"/>
    </source>
</evidence>
<evidence type="ECO:0000313" key="8">
    <source>
        <dbReference type="EMBL" id="ECS2539168.1"/>
    </source>
</evidence>